<dbReference type="InterPro" id="IPR012902">
    <property type="entry name" value="N_methyl_site"/>
</dbReference>
<dbReference type="InterPro" id="IPR045584">
    <property type="entry name" value="Pilin-like"/>
</dbReference>
<gene>
    <name evidence="2" type="primary">pilE</name>
    <name evidence="2" type="ORF">Poly21_15220</name>
</gene>
<dbReference type="PANTHER" id="PTHR30093:SF2">
    <property type="entry name" value="TYPE II SECRETION SYSTEM PROTEIN H"/>
    <property type="match status" value="1"/>
</dbReference>
<dbReference type="Pfam" id="PF07963">
    <property type="entry name" value="N_methyl"/>
    <property type="match status" value="1"/>
</dbReference>
<dbReference type="Gene3D" id="3.30.700.10">
    <property type="entry name" value="Glycoprotein, Type 4 Pilin"/>
    <property type="match status" value="1"/>
</dbReference>
<comment type="caution">
    <text evidence="2">The sequence shown here is derived from an EMBL/GenBank/DDBJ whole genome shotgun (WGS) entry which is preliminary data.</text>
</comment>
<dbReference type="PANTHER" id="PTHR30093">
    <property type="entry name" value="GENERAL SECRETION PATHWAY PROTEIN G"/>
    <property type="match status" value="1"/>
</dbReference>
<protein>
    <submittedName>
        <fullName evidence="2">Fimbrial protein</fullName>
    </submittedName>
</protein>
<keyword evidence="3" id="KW-1185">Reference proteome</keyword>
<evidence type="ECO:0000313" key="3">
    <source>
        <dbReference type="Proteomes" id="UP000319908"/>
    </source>
</evidence>
<accession>A0A5C6C440</accession>
<organism evidence="2 3">
    <name type="scientific">Allorhodopirellula heiligendammensis</name>
    <dbReference type="NCBI Taxonomy" id="2714739"/>
    <lineage>
        <taxon>Bacteria</taxon>
        <taxon>Pseudomonadati</taxon>
        <taxon>Planctomycetota</taxon>
        <taxon>Planctomycetia</taxon>
        <taxon>Pirellulales</taxon>
        <taxon>Pirellulaceae</taxon>
        <taxon>Allorhodopirellula</taxon>
    </lineage>
</organism>
<reference evidence="2 3" key="1">
    <citation type="journal article" date="2020" name="Antonie Van Leeuwenhoek">
        <title>Rhodopirellula heiligendammensis sp. nov., Rhodopirellula pilleata sp. nov., and Rhodopirellula solitaria sp. nov. isolated from natural or artificial marine surfaces in Northern Germany and California, USA, and emended description of the genus Rhodopirellula.</title>
        <authorList>
            <person name="Kallscheuer N."/>
            <person name="Wiegand S."/>
            <person name="Jogler M."/>
            <person name="Boedeker C."/>
            <person name="Peeters S.H."/>
            <person name="Rast P."/>
            <person name="Heuer A."/>
            <person name="Jetten M.S.M."/>
            <person name="Rohde M."/>
            <person name="Jogler C."/>
        </authorList>
    </citation>
    <scope>NUCLEOTIDE SEQUENCE [LARGE SCALE GENOMIC DNA]</scope>
    <source>
        <strain evidence="2 3">Poly21</strain>
    </source>
</reference>
<dbReference type="PROSITE" id="PS00409">
    <property type="entry name" value="PROKAR_NTER_METHYL"/>
    <property type="match status" value="1"/>
</dbReference>
<evidence type="ECO:0000313" key="2">
    <source>
        <dbReference type="EMBL" id="TWU19350.1"/>
    </source>
</evidence>
<dbReference type="NCBIfam" id="TIGR02532">
    <property type="entry name" value="IV_pilin_GFxxxE"/>
    <property type="match status" value="1"/>
</dbReference>
<dbReference type="AlphaFoldDB" id="A0A5C6C440"/>
<proteinExistence type="predicted"/>
<dbReference type="Proteomes" id="UP000319908">
    <property type="component" value="Unassembled WGS sequence"/>
</dbReference>
<feature type="transmembrane region" description="Helical" evidence="1">
    <location>
        <begin position="21"/>
        <end position="42"/>
    </location>
</feature>
<dbReference type="SUPFAM" id="SSF54523">
    <property type="entry name" value="Pili subunits"/>
    <property type="match status" value="1"/>
</dbReference>
<evidence type="ECO:0000256" key="1">
    <source>
        <dbReference type="SAM" id="Phobius"/>
    </source>
</evidence>
<keyword evidence="1" id="KW-0812">Transmembrane</keyword>
<keyword evidence="1" id="KW-1133">Transmembrane helix</keyword>
<dbReference type="RefSeq" id="WP_146406189.1">
    <property type="nucleotide sequence ID" value="NZ_SJPU01000001.1"/>
</dbReference>
<dbReference type="OrthoDB" id="283383at2"/>
<keyword evidence="1" id="KW-0472">Membrane</keyword>
<name>A0A5C6C440_9BACT</name>
<dbReference type="EMBL" id="SJPU01000001">
    <property type="protein sequence ID" value="TWU19350.1"/>
    <property type="molecule type" value="Genomic_DNA"/>
</dbReference>
<sequence length="391" mass="41483">MITSPQPSRSQRHPVTSGFTLVEILVVIAIIGILAGVLIPAISNALGRAKTSAQRLEINALDQAVKAYEAKYGDFPPDGSSQAVLKRHMAKLFPRMADPDITFLDRLTDNRTDNTTGTFSAAAMDRSEALVFFLGGFSKDIQHPLTGPGGPIVLMTGGTPSDITDYQYNATRDNAFFDFDTARLTINRASDTSPLLSSDEDLLNVADNLHGGNDILPAYRAIDGGDAPIVYFDSRTYGVIATVSGVNTYNGYLAPSVGAVRPYKSDQAIQPPPAGGDYATEQSAFAAVKFQNPNTFQIISPGSDLFFGKLISIDATNAGALPVHFTNSGVPAWPNASATTSGGLVFTNANVGSKGFQDSQWPATYVADENINGNLDNVTNFTESTLGNGLE</sequence>